<evidence type="ECO:0000313" key="1">
    <source>
        <dbReference type="EMBL" id="MFB9529035.1"/>
    </source>
</evidence>
<reference evidence="1 2" key="1">
    <citation type="submission" date="2024-09" db="EMBL/GenBank/DDBJ databases">
        <authorList>
            <person name="Sun Q."/>
            <person name="Mori K."/>
        </authorList>
    </citation>
    <scope>NUCLEOTIDE SEQUENCE [LARGE SCALE GENOMIC DNA]</scope>
    <source>
        <strain evidence="1 2">JCM 3323</strain>
    </source>
</reference>
<protein>
    <submittedName>
        <fullName evidence="1">Uncharacterized protein</fullName>
    </submittedName>
</protein>
<evidence type="ECO:0000313" key="2">
    <source>
        <dbReference type="Proteomes" id="UP001589646"/>
    </source>
</evidence>
<sequence length="127" mass="13973">MIYDPLQVGLDLLRSEIANVPVTADLVGHKTGNPRLVVSLVGITVAFKHRLDRVSFDIDAYGPNRNAALMLAMRARHVLLQVGPKSSFNGVAISDAEENLGPQDLADGVSREYRFVFSVSLYMFLRS</sequence>
<comment type="caution">
    <text evidence="1">The sequence shown here is derived from an EMBL/GenBank/DDBJ whole genome shotgun (WGS) entry which is preliminary data.</text>
</comment>
<keyword evidence="2" id="KW-1185">Reference proteome</keyword>
<dbReference type="EMBL" id="JBHMCE010000006">
    <property type="protein sequence ID" value="MFB9529035.1"/>
    <property type="molecule type" value="Genomic_DNA"/>
</dbReference>
<proteinExistence type="predicted"/>
<gene>
    <name evidence="1" type="ORF">ACFFRN_20690</name>
</gene>
<organism evidence="1 2">
    <name type="scientific">Nonomuraea roseola</name>
    <dbReference type="NCBI Taxonomy" id="46179"/>
    <lineage>
        <taxon>Bacteria</taxon>
        <taxon>Bacillati</taxon>
        <taxon>Actinomycetota</taxon>
        <taxon>Actinomycetes</taxon>
        <taxon>Streptosporangiales</taxon>
        <taxon>Streptosporangiaceae</taxon>
        <taxon>Nonomuraea</taxon>
    </lineage>
</organism>
<dbReference type="Proteomes" id="UP001589646">
    <property type="component" value="Unassembled WGS sequence"/>
</dbReference>
<accession>A0ABV5Q0M0</accession>
<dbReference type="RefSeq" id="WP_346128967.1">
    <property type="nucleotide sequence ID" value="NZ_BAAAXC010000015.1"/>
</dbReference>
<name>A0ABV5Q0M0_9ACTN</name>